<dbReference type="PANTHER" id="PTHR43133:SF8">
    <property type="entry name" value="RNA POLYMERASE SIGMA FACTOR HI_1459-RELATED"/>
    <property type="match status" value="1"/>
</dbReference>
<gene>
    <name evidence="7" type="ORF">bhn_I0327</name>
</gene>
<dbReference type="SUPFAM" id="SSF88946">
    <property type="entry name" value="Sigma2 domain of RNA polymerase sigma factors"/>
    <property type="match status" value="1"/>
</dbReference>
<evidence type="ECO:0000313" key="7">
    <source>
        <dbReference type="EMBL" id="AOZ95361.1"/>
    </source>
</evidence>
<dbReference type="PANTHER" id="PTHR43133">
    <property type="entry name" value="RNA POLYMERASE ECF-TYPE SIGMA FACTO"/>
    <property type="match status" value="1"/>
</dbReference>
<reference evidence="8" key="1">
    <citation type="submission" date="2016-10" db="EMBL/GenBank/DDBJ databases">
        <title>The complete genome sequence of the rumen bacterium Butyrivibrio hungatei MB2003.</title>
        <authorList>
            <person name="Palevich N."/>
            <person name="Kelly W.J."/>
            <person name="Leahy S.C."/>
            <person name="Altermann E."/>
            <person name="Rakonjac J."/>
            <person name="Attwood G.T."/>
        </authorList>
    </citation>
    <scope>NUCLEOTIDE SEQUENCE [LARGE SCALE GENOMIC DNA]</scope>
    <source>
        <strain evidence="8">MB2003</strain>
    </source>
</reference>
<sequence>MKDEEIISLYFRRDERAIEETDLKYGKYCKTIAKNILWSEQDIEECLDDTYVKVWNRIPPTKPRIFRAFIAKITRDLALNMFNASKSSKRGNGVVNEVLDELAECIPDNSDVEHSVLEKELESVIKDFVNSLDPKDAYIFTSRYFYAEEIANIATKFGMTRHNVTVVLGRLRKKLQGRLVKEGYLAS</sequence>
<dbReference type="GO" id="GO:0003677">
    <property type="term" value="F:DNA binding"/>
    <property type="evidence" value="ECO:0007669"/>
    <property type="project" value="UniProtKB-KW"/>
</dbReference>
<dbReference type="KEGG" id="bhu:bhn_I0327"/>
<organism evidence="7 8">
    <name type="scientific">Butyrivibrio hungatei</name>
    <dbReference type="NCBI Taxonomy" id="185008"/>
    <lineage>
        <taxon>Bacteria</taxon>
        <taxon>Bacillati</taxon>
        <taxon>Bacillota</taxon>
        <taxon>Clostridia</taxon>
        <taxon>Lachnospirales</taxon>
        <taxon>Lachnospiraceae</taxon>
        <taxon>Butyrivibrio</taxon>
    </lineage>
</organism>
<dbReference type="Proteomes" id="UP000179284">
    <property type="component" value="Chromosome I"/>
</dbReference>
<accession>A0A1D9NYT8</accession>
<dbReference type="EMBL" id="CP017831">
    <property type="protein sequence ID" value="AOZ95361.1"/>
    <property type="molecule type" value="Genomic_DNA"/>
</dbReference>
<keyword evidence="3" id="KW-0731">Sigma factor</keyword>
<evidence type="ECO:0000256" key="2">
    <source>
        <dbReference type="ARBA" id="ARBA00023015"/>
    </source>
</evidence>
<proteinExistence type="inferred from homology"/>
<dbReference type="InterPro" id="IPR039425">
    <property type="entry name" value="RNA_pol_sigma-70-like"/>
</dbReference>
<feature type="domain" description="RNA polymerase sigma-70 region 2" evidence="6">
    <location>
        <begin position="25"/>
        <end position="83"/>
    </location>
</feature>
<dbReference type="AlphaFoldDB" id="A0A1D9NYT8"/>
<evidence type="ECO:0000256" key="5">
    <source>
        <dbReference type="ARBA" id="ARBA00023163"/>
    </source>
</evidence>
<dbReference type="InterPro" id="IPR014284">
    <property type="entry name" value="RNA_pol_sigma-70_dom"/>
</dbReference>
<dbReference type="InterPro" id="IPR036388">
    <property type="entry name" value="WH-like_DNA-bd_sf"/>
</dbReference>
<evidence type="ECO:0000259" key="6">
    <source>
        <dbReference type="Pfam" id="PF04542"/>
    </source>
</evidence>
<evidence type="ECO:0000256" key="4">
    <source>
        <dbReference type="ARBA" id="ARBA00023125"/>
    </source>
</evidence>
<dbReference type="Gene3D" id="1.10.1740.10">
    <property type="match status" value="1"/>
</dbReference>
<evidence type="ECO:0000313" key="8">
    <source>
        <dbReference type="Proteomes" id="UP000179284"/>
    </source>
</evidence>
<dbReference type="Pfam" id="PF04542">
    <property type="entry name" value="Sigma70_r2"/>
    <property type="match status" value="1"/>
</dbReference>
<comment type="similarity">
    <text evidence="1">Belongs to the sigma-70 factor family. ECF subfamily.</text>
</comment>
<protein>
    <submittedName>
        <fullName evidence="7">RNA polymerase sigma factor sigma-70 family</fullName>
    </submittedName>
</protein>
<dbReference type="OrthoDB" id="9808901at2"/>
<keyword evidence="8" id="KW-1185">Reference proteome</keyword>
<keyword evidence="5" id="KW-0804">Transcription</keyword>
<dbReference type="Gene3D" id="1.10.10.10">
    <property type="entry name" value="Winged helix-like DNA-binding domain superfamily/Winged helix DNA-binding domain"/>
    <property type="match status" value="1"/>
</dbReference>
<dbReference type="NCBIfam" id="TIGR02937">
    <property type="entry name" value="sigma70-ECF"/>
    <property type="match status" value="1"/>
</dbReference>
<dbReference type="SUPFAM" id="SSF88659">
    <property type="entry name" value="Sigma3 and sigma4 domains of RNA polymerase sigma factors"/>
    <property type="match status" value="1"/>
</dbReference>
<name>A0A1D9NYT8_9FIRM</name>
<keyword evidence="4" id="KW-0238">DNA-binding</keyword>
<dbReference type="InterPro" id="IPR007627">
    <property type="entry name" value="RNA_pol_sigma70_r2"/>
</dbReference>
<dbReference type="GO" id="GO:0016987">
    <property type="term" value="F:sigma factor activity"/>
    <property type="evidence" value="ECO:0007669"/>
    <property type="project" value="UniProtKB-KW"/>
</dbReference>
<keyword evidence="2" id="KW-0805">Transcription regulation</keyword>
<evidence type="ECO:0000256" key="3">
    <source>
        <dbReference type="ARBA" id="ARBA00023082"/>
    </source>
</evidence>
<dbReference type="RefSeq" id="WP_071175145.1">
    <property type="nucleotide sequence ID" value="NZ_CP017831.1"/>
</dbReference>
<dbReference type="InterPro" id="IPR013324">
    <property type="entry name" value="RNA_pol_sigma_r3/r4-like"/>
</dbReference>
<evidence type="ECO:0000256" key="1">
    <source>
        <dbReference type="ARBA" id="ARBA00010641"/>
    </source>
</evidence>
<dbReference type="InterPro" id="IPR013325">
    <property type="entry name" value="RNA_pol_sigma_r2"/>
</dbReference>
<dbReference type="GO" id="GO:0006352">
    <property type="term" value="P:DNA-templated transcription initiation"/>
    <property type="evidence" value="ECO:0007669"/>
    <property type="project" value="InterPro"/>
</dbReference>